<dbReference type="Proteomes" id="UP001229421">
    <property type="component" value="Unassembled WGS sequence"/>
</dbReference>
<comment type="caution">
    <text evidence="2">The sequence shown here is derived from an EMBL/GenBank/DDBJ whole genome shotgun (WGS) entry which is preliminary data.</text>
</comment>
<reference evidence="2" key="1">
    <citation type="journal article" date="2023" name="bioRxiv">
        <title>Improved chromosome-level genome assembly for marigold (Tagetes erecta).</title>
        <authorList>
            <person name="Jiang F."/>
            <person name="Yuan L."/>
            <person name="Wang S."/>
            <person name="Wang H."/>
            <person name="Xu D."/>
            <person name="Wang A."/>
            <person name="Fan W."/>
        </authorList>
    </citation>
    <scope>NUCLEOTIDE SEQUENCE</scope>
    <source>
        <strain evidence="2">WSJ</strain>
        <tissue evidence="2">Leaf</tissue>
    </source>
</reference>
<sequence length="181" mass="20921">MIRRVLSLGDENNDDHIQYAVNYIEYVLTRMGYNGSLEGKDQVKAHFHSQWRFLIHTYLKSKTSRRGTVDKMSNKVVYGVIGIVISRPYNYVYAILKGLRYNSKELKKTSPISTKNSRIGKLKRNAYKGRETPLFDHMKNEGVEVMEEAKKLISEEVDEEEMDQDLFSPIIQSPAQSLKSP</sequence>
<dbReference type="EMBL" id="JAUHHV010000008">
    <property type="protein sequence ID" value="KAK1414815.1"/>
    <property type="molecule type" value="Genomic_DNA"/>
</dbReference>
<keyword evidence="3" id="KW-1185">Reference proteome</keyword>
<gene>
    <name evidence="2" type="ORF">QVD17_30574</name>
</gene>
<dbReference type="AlphaFoldDB" id="A0AAD8K1S5"/>
<evidence type="ECO:0000313" key="3">
    <source>
        <dbReference type="Proteomes" id="UP001229421"/>
    </source>
</evidence>
<evidence type="ECO:0000313" key="2">
    <source>
        <dbReference type="EMBL" id="KAK1414815.1"/>
    </source>
</evidence>
<organism evidence="2 3">
    <name type="scientific">Tagetes erecta</name>
    <name type="common">African marigold</name>
    <dbReference type="NCBI Taxonomy" id="13708"/>
    <lineage>
        <taxon>Eukaryota</taxon>
        <taxon>Viridiplantae</taxon>
        <taxon>Streptophyta</taxon>
        <taxon>Embryophyta</taxon>
        <taxon>Tracheophyta</taxon>
        <taxon>Spermatophyta</taxon>
        <taxon>Magnoliopsida</taxon>
        <taxon>eudicotyledons</taxon>
        <taxon>Gunneridae</taxon>
        <taxon>Pentapetalae</taxon>
        <taxon>asterids</taxon>
        <taxon>campanulids</taxon>
        <taxon>Asterales</taxon>
        <taxon>Asteraceae</taxon>
        <taxon>Asteroideae</taxon>
        <taxon>Heliantheae alliance</taxon>
        <taxon>Tageteae</taxon>
        <taxon>Tagetes</taxon>
    </lineage>
</organism>
<protein>
    <submittedName>
        <fullName evidence="2">Uncharacterized protein</fullName>
    </submittedName>
</protein>
<name>A0AAD8K1S5_TARER</name>
<evidence type="ECO:0000256" key="1">
    <source>
        <dbReference type="SAM" id="MobiDB-lite"/>
    </source>
</evidence>
<feature type="compositionally biased region" description="Polar residues" evidence="1">
    <location>
        <begin position="170"/>
        <end position="181"/>
    </location>
</feature>
<proteinExistence type="predicted"/>
<feature type="region of interest" description="Disordered" evidence="1">
    <location>
        <begin position="157"/>
        <end position="181"/>
    </location>
</feature>
<accession>A0AAD8K1S5</accession>